<name>A0A9J6P267_9CLOT</name>
<dbReference type="PANTHER" id="PTHR10695:SF46">
    <property type="entry name" value="BIFUNCTIONAL COENZYME A SYNTHASE-RELATED"/>
    <property type="match status" value="1"/>
</dbReference>
<dbReference type="EMBL" id="JAGSOJ010000002">
    <property type="protein sequence ID" value="MCM1990703.1"/>
    <property type="molecule type" value="Genomic_DNA"/>
</dbReference>
<reference evidence="5" key="2">
    <citation type="submission" date="2021-04" db="EMBL/GenBank/DDBJ databases">
        <authorList>
            <person name="Dong X."/>
        </authorList>
    </citation>
    <scope>NUCLEOTIDE SEQUENCE</scope>
    <source>
        <strain evidence="5">ZWT</strain>
    </source>
</reference>
<dbReference type="GO" id="GO:0005737">
    <property type="term" value="C:cytoplasm"/>
    <property type="evidence" value="ECO:0007669"/>
    <property type="project" value="UniProtKB-SubCell"/>
</dbReference>
<dbReference type="CDD" id="cd02022">
    <property type="entry name" value="DPCK"/>
    <property type="match status" value="1"/>
</dbReference>
<keyword evidence="6" id="KW-1185">Reference proteome</keyword>
<keyword evidence="1 3" id="KW-0547">Nucleotide-binding</keyword>
<evidence type="ECO:0000256" key="3">
    <source>
        <dbReference type="HAMAP-Rule" id="MF_00376"/>
    </source>
</evidence>
<comment type="caution">
    <text evidence="5">The sequence shown here is derived from an EMBL/GenBank/DDBJ whole genome shotgun (WGS) entry which is preliminary data.</text>
</comment>
<dbReference type="Pfam" id="PF01121">
    <property type="entry name" value="CoaE"/>
    <property type="match status" value="1"/>
</dbReference>
<comment type="catalytic activity">
    <reaction evidence="3">
        <text>3'-dephospho-CoA + ATP = ADP + CoA + H(+)</text>
        <dbReference type="Rhea" id="RHEA:18245"/>
        <dbReference type="ChEBI" id="CHEBI:15378"/>
        <dbReference type="ChEBI" id="CHEBI:30616"/>
        <dbReference type="ChEBI" id="CHEBI:57287"/>
        <dbReference type="ChEBI" id="CHEBI:57328"/>
        <dbReference type="ChEBI" id="CHEBI:456216"/>
        <dbReference type="EC" id="2.7.1.24"/>
    </reaction>
</comment>
<keyword evidence="3 5" id="KW-0418">Kinase</keyword>
<dbReference type="Gene3D" id="3.40.50.300">
    <property type="entry name" value="P-loop containing nucleotide triphosphate hydrolases"/>
    <property type="match status" value="1"/>
</dbReference>
<dbReference type="PROSITE" id="PS51219">
    <property type="entry name" value="DPCK"/>
    <property type="match status" value="1"/>
</dbReference>
<dbReference type="Proteomes" id="UP001056429">
    <property type="component" value="Unassembled WGS sequence"/>
</dbReference>
<protein>
    <recommendedName>
        <fullName evidence="3 4">Dephospho-CoA kinase</fullName>
        <ecNumber evidence="3 4">2.7.1.24</ecNumber>
    </recommendedName>
    <alternativeName>
        <fullName evidence="3">Dephosphocoenzyme A kinase</fullName>
    </alternativeName>
</protein>
<dbReference type="NCBIfam" id="TIGR00152">
    <property type="entry name" value="dephospho-CoA kinase"/>
    <property type="match status" value="1"/>
</dbReference>
<keyword evidence="3 5" id="KW-0808">Transferase</keyword>
<evidence type="ECO:0000256" key="1">
    <source>
        <dbReference type="ARBA" id="ARBA00022741"/>
    </source>
</evidence>
<organism evidence="5 6">
    <name type="scientific">Oceanirhabdus seepicola</name>
    <dbReference type="NCBI Taxonomy" id="2828781"/>
    <lineage>
        <taxon>Bacteria</taxon>
        <taxon>Bacillati</taxon>
        <taxon>Bacillota</taxon>
        <taxon>Clostridia</taxon>
        <taxon>Eubacteriales</taxon>
        <taxon>Clostridiaceae</taxon>
        <taxon>Oceanirhabdus</taxon>
    </lineage>
</organism>
<feature type="binding site" evidence="3">
    <location>
        <begin position="11"/>
        <end position="16"/>
    </location>
    <ligand>
        <name>ATP</name>
        <dbReference type="ChEBI" id="CHEBI:30616"/>
    </ligand>
</feature>
<reference evidence="5" key="1">
    <citation type="journal article" date="2021" name="mSystems">
        <title>Bacteria and Archaea Synergistically Convert Glycine Betaine to Biogenic Methane in the Formosa Cold Seep of the South China Sea.</title>
        <authorList>
            <person name="Li L."/>
            <person name="Zhang W."/>
            <person name="Zhang S."/>
            <person name="Song L."/>
            <person name="Sun Q."/>
            <person name="Zhang H."/>
            <person name="Xiang H."/>
            <person name="Dong X."/>
        </authorList>
    </citation>
    <scope>NUCLEOTIDE SEQUENCE</scope>
    <source>
        <strain evidence="5">ZWT</strain>
    </source>
</reference>
<dbReference type="PANTHER" id="PTHR10695">
    <property type="entry name" value="DEPHOSPHO-COA KINASE-RELATED"/>
    <property type="match status" value="1"/>
</dbReference>
<keyword evidence="2 3" id="KW-0067">ATP-binding</keyword>
<evidence type="ECO:0000313" key="6">
    <source>
        <dbReference type="Proteomes" id="UP001056429"/>
    </source>
</evidence>
<dbReference type="GO" id="GO:0015937">
    <property type="term" value="P:coenzyme A biosynthetic process"/>
    <property type="evidence" value="ECO:0007669"/>
    <property type="project" value="UniProtKB-UniRule"/>
</dbReference>
<gene>
    <name evidence="3" type="primary">coaE</name>
    <name evidence="5" type="ORF">KDK92_13305</name>
</gene>
<dbReference type="InterPro" id="IPR001977">
    <property type="entry name" value="Depp_CoAkinase"/>
</dbReference>
<comment type="function">
    <text evidence="3">Catalyzes the phosphorylation of the 3'-hydroxyl group of dephosphocoenzyme A to form coenzyme A.</text>
</comment>
<proteinExistence type="inferred from homology"/>
<dbReference type="GO" id="GO:0005524">
    <property type="term" value="F:ATP binding"/>
    <property type="evidence" value="ECO:0007669"/>
    <property type="project" value="UniProtKB-UniRule"/>
</dbReference>
<evidence type="ECO:0000313" key="5">
    <source>
        <dbReference type="EMBL" id="MCM1990703.1"/>
    </source>
</evidence>
<keyword evidence="3" id="KW-0963">Cytoplasm</keyword>
<dbReference type="EC" id="2.7.1.24" evidence="3 4"/>
<comment type="similarity">
    <text evidence="3">Belongs to the CoaE family.</text>
</comment>
<comment type="pathway">
    <text evidence="3">Cofactor biosynthesis; coenzyme A biosynthesis; CoA from (R)-pantothenate: step 5/5.</text>
</comment>
<dbReference type="AlphaFoldDB" id="A0A9J6P267"/>
<dbReference type="SUPFAM" id="SSF52540">
    <property type="entry name" value="P-loop containing nucleoside triphosphate hydrolases"/>
    <property type="match status" value="1"/>
</dbReference>
<evidence type="ECO:0000256" key="4">
    <source>
        <dbReference type="NCBIfam" id="TIGR00152"/>
    </source>
</evidence>
<comment type="subcellular location">
    <subcellularLocation>
        <location evidence="3">Cytoplasm</location>
    </subcellularLocation>
</comment>
<dbReference type="InterPro" id="IPR027417">
    <property type="entry name" value="P-loop_NTPase"/>
</dbReference>
<dbReference type="RefSeq" id="WP_250859795.1">
    <property type="nucleotide sequence ID" value="NZ_JAGSOJ010000002.1"/>
</dbReference>
<dbReference type="GO" id="GO:0004140">
    <property type="term" value="F:dephospho-CoA kinase activity"/>
    <property type="evidence" value="ECO:0007669"/>
    <property type="project" value="UniProtKB-UniRule"/>
</dbReference>
<keyword evidence="3" id="KW-0173">Coenzyme A biosynthesis</keyword>
<sequence>MLKIGLTGGIGSGKSTISNFLKEIGIKVVDADKISREVLGIYPEINERIRNEFGENVFVQDGNLNRKMLGNIIFQNTEKKKSFENIIIPYIIKEIRERIDALEKNREKIIVLDAPTLMEQKLNEEMDYNITVWVDRETQIERVMGRDKSSIEEVISRIDSQMSLDKKKELSDFIIDNRGAVQDTLQQVKKVLRVIEEMGKEESEKR</sequence>
<evidence type="ECO:0000256" key="2">
    <source>
        <dbReference type="ARBA" id="ARBA00022840"/>
    </source>
</evidence>
<accession>A0A9J6P267</accession>
<dbReference type="HAMAP" id="MF_00376">
    <property type="entry name" value="Dephospho_CoA_kinase"/>
    <property type="match status" value="1"/>
</dbReference>